<dbReference type="GO" id="GO:0005829">
    <property type="term" value="C:cytosol"/>
    <property type="evidence" value="ECO:0007669"/>
    <property type="project" value="TreeGrafter"/>
</dbReference>
<dbReference type="Proteomes" id="UP000226079">
    <property type="component" value="Unassembled WGS sequence"/>
</dbReference>
<dbReference type="Pfam" id="PF00085">
    <property type="entry name" value="Thioredoxin"/>
    <property type="match status" value="1"/>
</dbReference>
<evidence type="ECO:0000256" key="2">
    <source>
        <dbReference type="ARBA" id="ARBA00022448"/>
    </source>
</evidence>
<dbReference type="SUPFAM" id="SSF52833">
    <property type="entry name" value="Thioredoxin-like"/>
    <property type="match status" value="1"/>
</dbReference>
<evidence type="ECO:0000313" key="9">
    <source>
        <dbReference type="Proteomes" id="UP000226079"/>
    </source>
</evidence>
<dbReference type="PRINTS" id="PR00421">
    <property type="entry name" value="THIOREDOXIN"/>
</dbReference>
<keyword evidence="2" id="KW-0813">Transport</keyword>
<dbReference type="NCBIfam" id="TIGR01068">
    <property type="entry name" value="thioredoxin"/>
    <property type="match status" value="1"/>
</dbReference>
<dbReference type="PANTHER" id="PTHR45663">
    <property type="entry name" value="GEO12009P1"/>
    <property type="match status" value="1"/>
</dbReference>
<keyword evidence="3" id="KW-0249">Electron transport</keyword>
<keyword evidence="5" id="KW-0676">Redox-active center</keyword>
<dbReference type="FunFam" id="3.40.30.10:FF:000001">
    <property type="entry name" value="Thioredoxin"/>
    <property type="match status" value="1"/>
</dbReference>
<dbReference type="EMBL" id="PDJC01000001">
    <property type="protein sequence ID" value="PFG17173.1"/>
    <property type="molecule type" value="Genomic_DNA"/>
</dbReference>
<evidence type="ECO:0000259" key="7">
    <source>
        <dbReference type="PROSITE" id="PS51352"/>
    </source>
</evidence>
<dbReference type="Gene3D" id="3.40.30.10">
    <property type="entry name" value="Glutaredoxin"/>
    <property type="match status" value="1"/>
</dbReference>
<feature type="domain" description="Thioredoxin" evidence="7">
    <location>
        <begin position="15"/>
        <end position="140"/>
    </location>
</feature>
<evidence type="ECO:0000256" key="5">
    <source>
        <dbReference type="ARBA" id="ARBA00023284"/>
    </source>
</evidence>
<dbReference type="GO" id="GO:0015035">
    <property type="term" value="F:protein-disulfide reductase activity"/>
    <property type="evidence" value="ECO:0007669"/>
    <property type="project" value="UniProtKB-UniRule"/>
</dbReference>
<dbReference type="InterPro" id="IPR005746">
    <property type="entry name" value="Thioredoxin"/>
</dbReference>
<comment type="similarity">
    <text evidence="1">Belongs to the thioredoxin family.</text>
</comment>
<keyword evidence="4" id="KW-1015">Disulfide bond</keyword>
<evidence type="ECO:0000256" key="6">
    <source>
        <dbReference type="NCBIfam" id="TIGR01068"/>
    </source>
</evidence>
<name>A0A2A9CRY3_9ACTN</name>
<comment type="caution">
    <text evidence="8">The sequence shown here is derived from an EMBL/GenBank/DDBJ whole genome shotgun (WGS) entry which is preliminary data.</text>
</comment>
<gene>
    <name evidence="8" type="ORF">ATK74_1735</name>
</gene>
<dbReference type="InterPro" id="IPR017937">
    <property type="entry name" value="Thioredoxin_CS"/>
</dbReference>
<proteinExistence type="inferred from homology"/>
<evidence type="ECO:0000256" key="1">
    <source>
        <dbReference type="ARBA" id="ARBA00008987"/>
    </source>
</evidence>
<reference evidence="8 9" key="1">
    <citation type="submission" date="2017-10" db="EMBL/GenBank/DDBJ databases">
        <title>Sequencing the genomes of 1000 actinobacteria strains.</title>
        <authorList>
            <person name="Klenk H.-P."/>
        </authorList>
    </citation>
    <scope>NUCLEOTIDE SEQUENCE [LARGE SCALE GENOMIC DNA]</scope>
    <source>
        <strain evidence="8 9">DSM 15597</strain>
    </source>
</reference>
<protein>
    <recommendedName>
        <fullName evidence="6">Thioredoxin</fullName>
    </recommendedName>
</protein>
<sequence length="141" mass="14976">MSSGVSTCPACGTKNRVPATASGRPQCASCHGPLPWLVNVDDAEFSAATNTNQIVLVDLWAPWCGPCRMVAPILERLASQYAGKVKVVKVNVDHNPRTSARFDAQSIPTLVILRGGKTVTRLVGAQPEAVLKKRIDALLAS</sequence>
<dbReference type="AlphaFoldDB" id="A0A2A9CRY3"/>
<dbReference type="InterPro" id="IPR013766">
    <property type="entry name" value="Thioredoxin_domain"/>
</dbReference>
<evidence type="ECO:0000313" key="8">
    <source>
        <dbReference type="EMBL" id="PFG17173.1"/>
    </source>
</evidence>
<keyword evidence="9" id="KW-1185">Reference proteome</keyword>
<dbReference type="PROSITE" id="PS00194">
    <property type="entry name" value="THIOREDOXIN_1"/>
    <property type="match status" value="1"/>
</dbReference>
<dbReference type="GO" id="GO:0045454">
    <property type="term" value="P:cell redox homeostasis"/>
    <property type="evidence" value="ECO:0007669"/>
    <property type="project" value="TreeGrafter"/>
</dbReference>
<accession>A0A2A9CRY3</accession>
<dbReference type="PANTHER" id="PTHR45663:SF11">
    <property type="entry name" value="GEO12009P1"/>
    <property type="match status" value="1"/>
</dbReference>
<dbReference type="Gene3D" id="2.30.30.380">
    <property type="entry name" value="Zn-finger domain of Sec23/24"/>
    <property type="match status" value="1"/>
</dbReference>
<dbReference type="RefSeq" id="WP_098460631.1">
    <property type="nucleotide sequence ID" value="NZ_PDJC01000001.1"/>
</dbReference>
<evidence type="ECO:0000256" key="3">
    <source>
        <dbReference type="ARBA" id="ARBA00022982"/>
    </source>
</evidence>
<dbReference type="CDD" id="cd02947">
    <property type="entry name" value="TRX_family"/>
    <property type="match status" value="1"/>
</dbReference>
<dbReference type="OrthoDB" id="9790390at2"/>
<evidence type="ECO:0000256" key="4">
    <source>
        <dbReference type="ARBA" id="ARBA00023157"/>
    </source>
</evidence>
<organism evidence="8 9">
    <name type="scientific">Propionicimonas paludicola</name>
    <dbReference type="NCBI Taxonomy" id="185243"/>
    <lineage>
        <taxon>Bacteria</taxon>
        <taxon>Bacillati</taxon>
        <taxon>Actinomycetota</taxon>
        <taxon>Actinomycetes</taxon>
        <taxon>Propionibacteriales</taxon>
        <taxon>Nocardioidaceae</taxon>
        <taxon>Propionicimonas</taxon>
    </lineage>
</organism>
<dbReference type="PROSITE" id="PS51352">
    <property type="entry name" value="THIOREDOXIN_2"/>
    <property type="match status" value="1"/>
</dbReference>
<dbReference type="InterPro" id="IPR036249">
    <property type="entry name" value="Thioredoxin-like_sf"/>
</dbReference>